<dbReference type="Proteomes" id="UP001596011">
    <property type="component" value="Unassembled WGS sequence"/>
</dbReference>
<dbReference type="InterPro" id="IPR007061">
    <property type="entry name" value="MST-like"/>
</dbReference>
<comment type="caution">
    <text evidence="1">The sequence shown here is derived from an EMBL/GenBank/DDBJ whole genome shotgun (WGS) entry which is preliminary data.</text>
</comment>
<gene>
    <name evidence="1" type="ORF">ACFO6V_03185</name>
</gene>
<name>A0ABV9HBU3_9MICO</name>
<organism evidence="1 2">
    <name type="scientific">Promicromonospora alba</name>
    <dbReference type="NCBI Taxonomy" id="1616110"/>
    <lineage>
        <taxon>Bacteria</taxon>
        <taxon>Bacillati</taxon>
        <taxon>Actinomycetota</taxon>
        <taxon>Actinomycetes</taxon>
        <taxon>Micrococcales</taxon>
        <taxon>Promicromonosporaceae</taxon>
        <taxon>Promicromonospora</taxon>
    </lineage>
</organism>
<protein>
    <submittedName>
        <fullName evidence="1">DUF664 domain-containing protein</fullName>
    </submittedName>
</protein>
<dbReference type="SUPFAM" id="SSF109854">
    <property type="entry name" value="DinB/YfiT-like putative metalloenzymes"/>
    <property type="match status" value="1"/>
</dbReference>
<keyword evidence="2" id="KW-1185">Reference proteome</keyword>
<dbReference type="NCBIfam" id="NF047843">
    <property type="entry name" value="MST_Rv0443"/>
    <property type="match status" value="1"/>
</dbReference>
<accession>A0ABV9HBU3</accession>
<dbReference type="InterPro" id="IPR034660">
    <property type="entry name" value="DinB/YfiT-like"/>
</dbReference>
<sequence>MRGTDLLVDAFGRIKETVHSSVRGLSGEELAFRLDEDTNSITWLVWHLTRVQDDHVADAAGTSQVWSDDGWDRRFGLPFPAEETGYGHDADAVSAVRVPSGDLLTGYHDAVHERTLRYLSTLSDDDLDRVIDESWDPPVTLGVRLVSVINDDMQHAGQAGLLRGVVLRRRVR</sequence>
<dbReference type="EMBL" id="JBHSFI010000001">
    <property type="protein sequence ID" value="MFC4627222.1"/>
    <property type="molecule type" value="Genomic_DNA"/>
</dbReference>
<dbReference type="RefSeq" id="WP_377132105.1">
    <property type="nucleotide sequence ID" value="NZ_JBHSFI010000001.1"/>
</dbReference>
<evidence type="ECO:0000313" key="2">
    <source>
        <dbReference type="Proteomes" id="UP001596011"/>
    </source>
</evidence>
<reference evidence="2" key="1">
    <citation type="journal article" date="2019" name="Int. J. Syst. Evol. Microbiol.">
        <title>The Global Catalogue of Microorganisms (GCM) 10K type strain sequencing project: providing services to taxonomists for standard genome sequencing and annotation.</title>
        <authorList>
            <consortium name="The Broad Institute Genomics Platform"/>
            <consortium name="The Broad Institute Genome Sequencing Center for Infectious Disease"/>
            <person name="Wu L."/>
            <person name="Ma J."/>
        </authorList>
    </citation>
    <scope>NUCLEOTIDE SEQUENCE [LARGE SCALE GENOMIC DNA]</scope>
    <source>
        <strain evidence="2">CCUG 42722</strain>
    </source>
</reference>
<evidence type="ECO:0000313" key="1">
    <source>
        <dbReference type="EMBL" id="MFC4627222.1"/>
    </source>
</evidence>
<dbReference type="Pfam" id="PF04978">
    <property type="entry name" value="MST"/>
    <property type="match status" value="1"/>
</dbReference>
<dbReference type="Gene3D" id="1.20.120.450">
    <property type="entry name" value="dinb family like domain"/>
    <property type="match status" value="1"/>
</dbReference>
<proteinExistence type="predicted"/>